<feature type="region of interest" description="Disordered" evidence="10">
    <location>
        <begin position="80"/>
        <end position="151"/>
    </location>
</feature>
<dbReference type="InterPro" id="IPR037682">
    <property type="entry name" value="TonB_C"/>
</dbReference>
<proteinExistence type="inferred from homology"/>
<dbReference type="GO" id="GO:0055085">
    <property type="term" value="P:transmembrane transport"/>
    <property type="evidence" value="ECO:0007669"/>
    <property type="project" value="InterPro"/>
</dbReference>
<evidence type="ECO:0000256" key="6">
    <source>
        <dbReference type="ARBA" id="ARBA00022692"/>
    </source>
</evidence>
<protein>
    <submittedName>
        <fullName evidence="12">TonB family protein</fullName>
    </submittedName>
</protein>
<comment type="subcellular location">
    <subcellularLocation>
        <location evidence="1">Cell inner membrane</location>
        <topology evidence="1">Single-pass membrane protein</topology>
        <orientation evidence="1">Periplasmic side</orientation>
    </subcellularLocation>
</comment>
<dbReference type="Proteomes" id="UP000655523">
    <property type="component" value="Unassembled WGS sequence"/>
</dbReference>
<keyword evidence="7" id="KW-0653">Protein transport</keyword>
<evidence type="ECO:0000256" key="4">
    <source>
        <dbReference type="ARBA" id="ARBA00022475"/>
    </source>
</evidence>
<evidence type="ECO:0000256" key="7">
    <source>
        <dbReference type="ARBA" id="ARBA00022927"/>
    </source>
</evidence>
<dbReference type="GO" id="GO:0031992">
    <property type="term" value="F:energy transducer activity"/>
    <property type="evidence" value="ECO:0007669"/>
    <property type="project" value="TreeGrafter"/>
</dbReference>
<dbReference type="AlphaFoldDB" id="A0A972NNC8"/>
<dbReference type="GO" id="GO:0098797">
    <property type="term" value="C:plasma membrane protein complex"/>
    <property type="evidence" value="ECO:0007669"/>
    <property type="project" value="TreeGrafter"/>
</dbReference>
<evidence type="ECO:0000256" key="10">
    <source>
        <dbReference type="SAM" id="MobiDB-lite"/>
    </source>
</evidence>
<evidence type="ECO:0000313" key="13">
    <source>
        <dbReference type="Proteomes" id="UP000655523"/>
    </source>
</evidence>
<gene>
    <name evidence="12" type="ORF">GNZ13_08760</name>
</gene>
<dbReference type="InterPro" id="IPR006260">
    <property type="entry name" value="TonB/TolA_C"/>
</dbReference>
<dbReference type="GO" id="GO:0015031">
    <property type="term" value="P:protein transport"/>
    <property type="evidence" value="ECO:0007669"/>
    <property type="project" value="UniProtKB-KW"/>
</dbReference>
<evidence type="ECO:0000256" key="3">
    <source>
        <dbReference type="ARBA" id="ARBA00022448"/>
    </source>
</evidence>
<dbReference type="PROSITE" id="PS52015">
    <property type="entry name" value="TONB_CTD"/>
    <property type="match status" value="1"/>
</dbReference>
<feature type="domain" description="TonB C-terminal" evidence="11">
    <location>
        <begin position="152"/>
        <end position="243"/>
    </location>
</feature>
<name>A0A972NNC8_9BURK</name>
<comment type="similarity">
    <text evidence="2">Belongs to the TonB family.</text>
</comment>
<evidence type="ECO:0000259" key="11">
    <source>
        <dbReference type="PROSITE" id="PS52015"/>
    </source>
</evidence>
<organism evidence="12 13">
    <name type="scientific">Paraburkholderia elongata</name>
    <dbReference type="NCBI Taxonomy" id="2675747"/>
    <lineage>
        <taxon>Bacteria</taxon>
        <taxon>Pseudomonadati</taxon>
        <taxon>Pseudomonadota</taxon>
        <taxon>Betaproteobacteria</taxon>
        <taxon>Burkholderiales</taxon>
        <taxon>Burkholderiaceae</taxon>
        <taxon>Paraburkholderia</taxon>
    </lineage>
</organism>
<evidence type="ECO:0000313" key="12">
    <source>
        <dbReference type="EMBL" id="NPT54695.1"/>
    </source>
</evidence>
<feature type="compositionally biased region" description="Basic and acidic residues" evidence="10">
    <location>
        <begin position="101"/>
        <end position="110"/>
    </location>
</feature>
<dbReference type="Pfam" id="PF03544">
    <property type="entry name" value="TonB_C"/>
    <property type="match status" value="1"/>
</dbReference>
<comment type="caution">
    <text evidence="12">The sequence shown here is derived from an EMBL/GenBank/DDBJ whole genome shotgun (WGS) entry which is preliminary data.</text>
</comment>
<dbReference type="EMBL" id="WOEZ01000043">
    <property type="protein sequence ID" value="NPT54695.1"/>
    <property type="molecule type" value="Genomic_DNA"/>
</dbReference>
<keyword evidence="8" id="KW-1133">Transmembrane helix</keyword>
<keyword evidence="4" id="KW-1003">Cell membrane</keyword>
<sequence>MIVLAVLGVHGLIAVGLRHVLDENMPTARSQLLNVEFDVSMPTSASTSRMPEPATPGHSQPTAPALRALERPLMPQLHEARDAHSRPAPPARMPAISPQSTREDTKHSRAPEPQGSLGSVRSSGDRGAAVAESKPLPTLPPATEAEGQPVSPPDFGAAYLHNPAPPYPVIARQRGWEGRVLLKVHVLASGQPDEVTVAATSGHDSLDVAAVEAVSAWRFVSARRGQQPVDGWVRIPIDFKLGT</sequence>
<keyword evidence="6" id="KW-0812">Transmembrane</keyword>
<dbReference type="PANTHER" id="PTHR33446:SF2">
    <property type="entry name" value="PROTEIN TONB"/>
    <property type="match status" value="1"/>
</dbReference>
<reference evidence="12 13" key="1">
    <citation type="submission" date="2019-11" db="EMBL/GenBank/DDBJ databases">
        <title>Metabolism of dissolved organic matter in forest soils.</title>
        <authorList>
            <person name="Cyle K.T."/>
            <person name="Wilhelm R.C."/>
            <person name="Martinez C.E."/>
        </authorList>
    </citation>
    <scope>NUCLEOTIDE SEQUENCE [LARGE SCALE GENOMIC DNA]</scope>
    <source>
        <strain evidence="12 13">5N</strain>
    </source>
</reference>
<accession>A0A972NNC8</accession>
<dbReference type="InterPro" id="IPR051045">
    <property type="entry name" value="TonB-dependent_transducer"/>
</dbReference>
<dbReference type="SUPFAM" id="SSF74653">
    <property type="entry name" value="TolA/TonB C-terminal domain"/>
    <property type="match status" value="1"/>
</dbReference>
<dbReference type="Gene3D" id="3.30.1150.10">
    <property type="match status" value="1"/>
</dbReference>
<keyword evidence="3" id="KW-0813">Transport</keyword>
<dbReference type="PANTHER" id="PTHR33446">
    <property type="entry name" value="PROTEIN TONB-RELATED"/>
    <property type="match status" value="1"/>
</dbReference>
<keyword evidence="5" id="KW-0997">Cell inner membrane</keyword>
<feature type="region of interest" description="Disordered" evidence="10">
    <location>
        <begin position="43"/>
        <end position="62"/>
    </location>
</feature>
<evidence type="ECO:0000256" key="8">
    <source>
        <dbReference type="ARBA" id="ARBA00022989"/>
    </source>
</evidence>
<evidence type="ECO:0000256" key="9">
    <source>
        <dbReference type="ARBA" id="ARBA00023136"/>
    </source>
</evidence>
<keyword evidence="13" id="KW-1185">Reference proteome</keyword>
<keyword evidence="9" id="KW-0472">Membrane</keyword>
<dbReference type="NCBIfam" id="TIGR01352">
    <property type="entry name" value="tonB_Cterm"/>
    <property type="match status" value="1"/>
</dbReference>
<evidence type="ECO:0000256" key="5">
    <source>
        <dbReference type="ARBA" id="ARBA00022519"/>
    </source>
</evidence>
<evidence type="ECO:0000256" key="1">
    <source>
        <dbReference type="ARBA" id="ARBA00004383"/>
    </source>
</evidence>
<evidence type="ECO:0000256" key="2">
    <source>
        <dbReference type="ARBA" id="ARBA00006555"/>
    </source>
</evidence>